<reference evidence="3 4" key="1">
    <citation type="submission" date="2023-10" db="EMBL/GenBank/DDBJ databases">
        <title>Niallia locisalis sp.nov. isolated from a salt pond sample.</title>
        <authorList>
            <person name="Li X.-J."/>
            <person name="Dong L."/>
        </authorList>
    </citation>
    <scope>NUCLEOTIDE SEQUENCE [LARGE SCALE GENOMIC DNA]</scope>
    <source>
        <strain evidence="3 4">DSM 29761</strain>
    </source>
</reference>
<comment type="subunit">
    <text evidence="1">Homodimer.</text>
</comment>
<proteinExistence type="inferred from homology"/>
<dbReference type="Pfam" id="PF01895">
    <property type="entry name" value="PhoU"/>
    <property type="match status" value="2"/>
</dbReference>
<evidence type="ECO:0000313" key="4">
    <source>
        <dbReference type="Proteomes" id="UP001357223"/>
    </source>
</evidence>
<comment type="similarity">
    <text evidence="1">Belongs to the PhoU family.</text>
</comment>
<dbReference type="EMBL" id="CP137640">
    <property type="protein sequence ID" value="WVX84343.1"/>
    <property type="molecule type" value="Genomic_DNA"/>
</dbReference>
<dbReference type="PIRSF" id="PIRSF003107">
    <property type="entry name" value="PhoU"/>
    <property type="match status" value="1"/>
</dbReference>
<dbReference type="InterPro" id="IPR026022">
    <property type="entry name" value="PhoU_dom"/>
</dbReference>
<comment type="subcellular location">
    <subcellularLocation>
        <location evidence="1">Cytoplasm</location>
    </subcellularLocation>
</comment>
<dbReference type="RefSeq" id="WP_338453218.1">
    <property type="nucleotide sequence ID" value="NZ_CP137640.1"/>
</dbReference>
<feature type="domain" description="PhoU" evidence="2">
    <location>
        <begin position="19"/>
        <end position="105"/>
    </location>
</feature>
<dbReference type="PANTHER" id="PTHR42930:SF3">
    <property type="entry name" value="PHOSPHATE-SPECIFIC TRANSPORT SYSTEM ACCESSORY PROTEIN PHOU"/>
    <property type="match status" value="1"/>
</dbReference>
<evidence type="ECO:0000259" key="2">
    <source>
        <dbReference type="Pfam" id="PF01895"/>
    </source>
</evidence>
<evidence type="ECO:0000256" key="1">
    <source>
        <dbReference type="PIRNR" id="PIRNR003107"/>
    </source>
</evidence>
<accession>A0ABZ2CLA3</accession>
<dbReference type="Gene3D" id="1.20.58.220">
    <property type="entry name" value="Phosphate transport system protein phou homolog 2, domain 2"/>
    <property type="match status" value="1"/>
</dbReference>
<dbReference type="PANTHER" id="PTHR42930">
    <property type="entry name" value="PHOSPHATE-SPECIFIC TRANSPORT SYSTEM ACCESSORY PROTEIN PHOU"/>
    <property type="match status" value="1"/>
</dbReference>
<comment type="function">
    <text evidence="1">Plays a role in the regulation of phosphate uptake.</text>
</comment>
<sequence length="219" mass="25055">MVVRGKFEDDLKELQNKLVELVKFADNALALSIEALETHNIDLALEIMDDDTKADILYEEINEFAILLITKQQPVAIDLRRIIIAIKIATDIERIADFAVNIAKSTIRIGQEQHVKPIIHLKKMYEITAVMLKEGLDAYKEENTQLAKKVAEMDDEVDSLYGETIQELLKLSGEKPENLPQISQLLFICRFLERAADHITNVAEYVFYLVKGKHYDLNN</sequence>
<organism evidence="3 4">
    <name type="scientific">Niallia oryzisoli</name>
    <dbReference type="NCBI Taxonomy" id="1737571"/>
    <lineage>
        <taxon>Bacteria</taxon>
        <taxon>Bacillati</taxon>
        <taxon>Bacillota</taxon>
        <taxon>Bacilli</taxon>
        <taxon>Bacillales</taxon>
        <taxon>Bacillaceae</taxon>
        <taxon>Niallia</taxon>
    </lineage>
</organism>
<protein>
    <recommendedName>
        <fullName evidence="1">Phosphate-specific transport system accessory protein PhoU</fullName>
    </recommendedName>
</protein>
<feature type="domain" description="PhoU" evidence="2">
    <location>
        <begin position="121"/>
        <end position="206"/>
    </location>
</feature>
<keyword evidence="1" id="KW-0592">Phosphate transport</keyword>
<dbReference type="NCBIfam" id="TIGR02135">
    <property type="entry name" value="phoU_full"/>
    <property type="match status" value="1"/>
</dbReference>
<name>A0ABZ2CLA3_9BACI</name>
<keyword evidence="1" id="KW-0813">Transport</keyword>
<keyword evidence="1" id="KW-0963">Cytoplasm</keyword>
<keyword evidence="4" id="KW-1185">Reference proteome</keyword>
<dbReference type="SUPFAM" id="SSF109755">
    <property type="entry name" value="PhoU-like"/>
    <property type="match status" value="1"/>
</dbReference>
<dbReference type="InterPro" id="IPR038078">
    <property type="entry name" value="PhoU-like_sf"/>
</dbReference>
<dbReference type="Proteomes" id="UP001357223">
    <property type="component" value="Chromosome"/>
</dbReference>
<evidence type="ECO:0000313" key="3">
    <source>
        <dbReference type="EMBL" id="WVX84343.1"/>
    </source>
</evidence>
<gene>
    <name evidence="3" type="primary">phoU</name>
    <name evidence="3" type="ORF">R4Z09_07030</name>
</gene>
<dbReference type="InterPro" id="IPR028366">
    <property type="entry name" value="PhoU"/>
</dbReference>